<organism evidence="2 3">
    <name type="scientific">Musa troglodytarum</name>
    <name type="common">fe'i banana</name>
    <dbReference type="NCBI Taxonomy" id="320322"/>
    <lineage>
        <taxon>Eukaryota</taxon>
        <taxon>Viridiplantae</taxon>
        <taxon>Streptophyta</taxon>
        <taxon>Embryophyta</taxon>
        <taxon>Tracheophyta</taxon>
        <taxon>Spermatophyta</taxon>
        <taxon>Magnoliopsida</taxon>
        <taxon>Liliopsida</taxon>
        <taxon>Zingiberales</taxon>
        <taxon>Musaceae</taxon>
        <taxon>Musa</taxon>
    </lineage>
</organism>
<dbReference type="PANTHER" id="PTHR31659">
    <property type="entry name" value="PROTEIN: UPF0503-LIKE PROTEIN, PUTATIVE (DUF740)-RELATED"/>
    <property type="match status" value="1"/>
</dbReference>
<dbReference type="EMBL" id="CP097502">
    <property type="protein sequence ID" value="URD73373.1"/>
    <property type="molecule type" value="Genomic_DNA"/>
</dbReference>
<dbReference type="OrthoDB" id="758624at2759"/>
<protein>
    <submittedName>
        <fullName evidence="2">UPF0503 protein</fullName>
    </submittedName>
</protein>
<dbReference type="AlphaFoldDB" id="A0A9E7EAF7"/>
<feature type="region of interest" description="Disordered" evidence="1">
    <location>
        <begin position="240"/>
        <end position="267"/>
    </location>
</feature>
<sequence length="604" mass="66975">MALEIVAPPPFDLSASTCDLHPDQTVTGFCASCLRERLASLDATPGCLSTSSVSAFRSVFPRVSASNPPSFLRPELRRCKSFSSARCASGFETERKSCDARGRYTLWSLFCEDELDRGHRPLAPSASASVEGGGTEAQCRNLCFAPSSSAAAPPLKTFGEEDDRDEIRAADPVLHVGSSLDMDGGEWLKETEVKPMKDHIDHEFQAKKPPHKDPKNIADSFWLAASGLSKKLQKWRRKHKGKKQGGIAAAVATPAEKPPKSSHRLRDTQSEAAVDAFSRRSCDTDPRFSLDTGRISLDDPRFSLDESRASWDGYLTGGRSGFARLPPMFAVVEDATAAAILRPDSLIPVEEDAVTPGGSVQTRDYYLDSSSSRRRRSLDRSNSNSIREQPLEVKPVSIARVSPAGSAEFYHFHHANVLEDRELRDLGSKSLRNECFGRLDAPSGDLHEGSATKKPRKWSKAWNIWGFIQRRRSSTRGRADMVERSLSESWPALRSHPGYNDRILRSNNTAGFRRSFSGNFGYGGVSRSSLESNRHSNKRREEFVLERNRSARYSPNCVDNGMLRFYLTPVRNSRKHGGSGKGRVRSQNFSPIMLRSSGCVIYHD</sequence>
<dbReference type="PANTHER" id="PTHR31659:SF9">
    <property type="entry name" value="PROTEIN: UPF0503-LIKE PROTEIN, PUTATIVE (DUF740)-RELATED"/>
    <property type="match status" value="1"/>
</dbReference>
<gene>
    <name evidence="2" type="ORF">MUK42_09669</name>
</gene>
<keyword evidence="3" id="KW-1185">Reference proteome</keyword>
<dbReference type="Pfam" id="PF05340">
    <property type="entry name" value="DUF740"/>
    <property type="match status" value="1"/>
</dbReference>
<name>A0A9E7EAF7_9LILI</name>
<proteinExistence type="predicted"/>
<dbReference type="Proteomes" id="UP001055439">
    <property type="component" value="Chromosome 1"/>
</dbReference>
<evidence type="ECO:0000313" key="2">
    <source>
        <dbReference type="EMBL" id="URD73373.1"/>
    </source>
</evidence>
<evidence type="ECO:0000256" key="1">
    <source>
        <dbReference type="SAM" id="MobiDB-lite"/>
    </source>
</evidence>
<accession>A0A9E7EAF7</accession>
<evidence type="ECO:0000313" key="3">
    <source>
        <dbReference type="Proteomes" id="UP001055439"/>
    </source>
</evidence>
<dbReference type="InterPro" id="IPR008004">
    <property type="entry name" value="OCTOPUS-like"/>
</dbReference>
<feature type="region of interest" description="Disordered" evidence="1">
    <location>
        <begin position="351"/>
        <end position="389"/>
    </location>
</feature>
<reference evidence="2" key="1">
    <citation type="submission" date="2022-05" db="EMBL/GenBank/DDBJ databases">
        <title>The Musa troglodytarum L. genome provides insights into the mechanism of non-climacteric behaviour and enrichment of carotenoids.</title>
        <authorList>
            <person name="Wang J."/>
        </authorList>
    </citation>
    <scope>NUCLEOTIDE SEQUENCE</scope>
    <source>
        <tissue evidence="2">Leaf</tissue>
    </source>
</reference>